<keyword evidence="3" id="KW-0158">Chromosome</keyword>
<feature type="compositionally biased region" description="Polar residues" evidence="6">
    <location>
        <begin position="484"/>
        <end position="508"/>
    </location>
</feature>
<feature type="compositionally biased region" description="Basic and acidic residues" evidence="6">
    <location>
        <begin position="298"/>
        <end position="308"/>
    </location>
</feature>
<dbReference type="RefSeq" id="XP_024325914.1">
    <property type="nucleotide sequence ID" value="XM_024467075.1"/>
</dbReference>
<feature type="compositionally biased region" description="Basic and acidic residues" evidence="6">
    <location>
        <begin position="788"/>
        <end position="799"/>
    </location>
</feature>
<organism evidence="8">
    <name type="scientific">Pseudogymnoascus destructans</name>
    <dbReference type="NCBI Taxonomy" id="655981"/>
    <lineage>
        <taxon>Eukaryota</taxon>
        <taxon>Fungi</taxon>
        <taxon>Dikarya</taxon>
        <taxon>Ascomycota</taxon>
        <taxon>Pezizomycotina</taxon>
        <taxon>Leotiomycetes</taxon>
        <taxon>Thelebolales</taxon>
        <taxon>Thelebolaceae</taxon>
        <taxon>Pseudogymnoascus</taxon>
    </lineage>
</organism>
<dbReference type="GO" id="GO:0000781">
    <property type="term" value="C:chromosome, telomeric region"/>
    <property type="evidence" value="ECO:0007669"/>
    <property type="project" value="UniProtKB-SubCell"/>
</dbReference>
<feature type="compositionally biased region" description="Basic and acidic residues" evidence="6">
    <location>
        <begin position="728"/>
        <end position="755"/>
    </location>
</feature>
<dbReference type="InterPro" id="IPR019437">
    <property type="entry name" value="TPP1/Est3"/>
</dbReference>
<feature type="compositionally biased region" description="Basic and acidic residues" evidence="6">
    <location>
        <begin position="270"/>
        <end position="289"/>
    </location>
</feature>
<dbReference type="Pfam" id="PF10341">
    <property type="entry name" value="TPP1"/>
    <property type="match status" value="1"/>
</dbReference>
<gene>
    <name evidence="8" type="ORF">VC83_03428</name>
</gene>
<dbReference type="GeneID" id="36286504"/>
<evidence type="ECO:0000256" key="6">
    <source>
        <dbReference type="SAM" id="MobiDB-lite"/>
    </source>
</evidence>
<evidence type="ECO:0000256" key="4">
    <source>
        <dbReference type="ARBA" id="ARBA00022895"/>
    </source>
</evidence>
<evidence type="ECO:0000256" key="2">
    <source>
        <dbReference type="ARBA" id="ARBA00004574"/>
    </source>
</evidence>
<feature type="compositionally biased region" description="Basic and acidic residues" evidence="6">
    <location>
        <begin position="876"/>
        <end position="886"/>
    </location>
</feature>
<proteinExistence type="predicted"/>
<dbReference type="OrthoDB" id="3439005at2759"/>
<dbReference type="GO" id="GO:0005697">
    <property type="term" value="C:telomerase holoenzyme complex"/>
    <property type="evidence" value="ECO:0007669"/>
    <property type="project" value="InterPro"/>
</dbReference>
<evidence type="ECO:0000313" key="8">
    <source>
        <dbReference type="EMBL" id="OAF60633.1"/>
    </source>
</evidence>
<feature type="region of interest" description="Disordered" evidence="6">
    <location>
        <begin position="450"/>
        <end position="508"/>
    </location>
</feature>
<dbReference type="VEuPathDB" id="FungiDB:GMDG_01302"/>
<feature type="compositionally biased region" description="Polar residues" evidence="6">
    <location>
        <begin position="802"/>
        <end position="823"/>
    </location>
</feature>
<comment type="subcellular location">
    <subcellularLocation>
        <location evidence="2">Chromosome</location>
        <location evidence="2">Telomere</location>
    </subcellularLocation>
    <subcellularLocation>
        <location evidence="1">Nucleus</location>
    </subcellularLocation>
</comment>
<evidence type="ECO:0000256" key="3">
    <source>
        <dbReference type="ARBA" id="ARBA00022454"/>
    </source>
</evidence>
<feature type="compositionally biased region" description="Low complexity" evidence="6">
    <location>
        <begin position="571"/>
        <end position="580"/>
    </location>
</feature>
<evidence type="ECO:0000259" key="7">
    <source>
        <dbReference type="Pfam" id="PF10341"/>
    </source>
</evidence>
<dbReference type="GO" id="GO:0042162">
    <property type="term" value="F:telomeric DNA binding"/>
    <property type="evidence" value="ECO:0007669"/>
    <property type="project" value="InterPro"/>
</dbReference>
<dbReference type="AlphaFoldDB" id="A0A177AHC2"/>
<feature type="compositionally biased region" description="Polar residues" evidence="6">
    <location>
        <begin position="664"/>
        <end position="674"/>
    </location>
</feature>
<accession>A0A177AHC2</accession>
<feature type="region of interest" description="Disordered" evidence="6">
    <location>
        <begin position="523"/>
        <end position="587"/>
    </location>
</feature>
<keyword evidence="4" id="KW-0779">Telomere</keyword>
<feature type="compositionally biased region" description="Low complexity" evidence="6">
    <location>
        <begin position="842"/>
        <end position="861"/>
    </location>
</feature>
<feature type="domain" description="Shelterin complex subunit TPP1/Est3" evidence="7">
    <location>
        <begin position="5"/>
        <end position="136"/>
    </location>
</feature>
<dbReference type="EMBL" id="KV441391">
    <property type="protein sequence ID" value="OAF60633.1"/>
    <property type="molecule type" value="Genomic_DNA"/>
</dbReference>
<name>A0A177AHC2_9PEZI</name>
<evidence type="ECO:0000256" key="1">
    <source>
        <dbReference type="ARBA" id="ARBA00004123"/>
    </source>
</evidence>
<feature type="compositionally biased region" description="Polar residues" evidence="6">
    <location>
        <begin position="330"/>
        <end position="343"/>
    </location>
</feature>
<dbReference type="GO" id="GO:0007004">
    <property type="term" value="P:telomere maintenance via telomerase"/>
    <property type="evidence" value="ECO:0007669"/>
    <property type="project" value="InterPro"/>
</dbReference>
<protein>
    <recommendedName>
        <fullName evidence="7">Shelterin complex subunit TPP1/Est3 domain-containing protein</fullName>
    </recommendedName>
</protein>
<dbReference type="Proteomes" id="UP000077154">
    <property type="component" value="Unassembled WGS sequence"/>
</dbReference>
<sequence length="886" mass="96142">MEPELQQWICGTVIVEAKKLLRDSTQNSLQGTTKGHDNAMRVQLSGTRAVQIIDFNGQQKAPFTNISVSDVSCQIRASLSEATRKQFEKRYDRRLPHRTVGAIFEIGRCYLIFNPEIKGVPRVTLNINSLVLKGGEGSSNLGFPVPIEEIEDVRHLITRMKNTVPPQEALARSRHKCTSPIHSLTESPWGDEMGSPNGQLATQAPLASEICDKHSKVTKKPAPSSRTLKAVNLPGNQLLGLIGKNKKPNTSSSNLVGGIPESRRSTSLSDNKRAATIEDGARESNEQKFLRLTGSGNDDIRMPVDENKGSGNGKPIVHSRQGVPGENPRVGSQSTNKRGSNVGTPLVDPLRLITSRSENELPKLMRDIGLNSRPTNKPTFNSLHENPWGKLTRIPLKHVIIPKNQVVKLSTAASWVTSVADIGSLHTSLQPDTPDSLMPPALEHVEDTRDQINTTPGPPVEARQGGTNKRNLNDGSPRRVDVSSPRNSYHGNQRTENLSDNVSGDTAFQNDPAVELDAVGPEEDDALSWAPTSRASSIGPIPENGNEPLIISAFPPPHSNTHSPRPANQVPEPSSSESSPGPRLNLDRNVHLSSILPSLSDSSYIKFDTGTGLKGGGGSLANNVHSSIPHSEDDMEQRVPYAIGDVIQSSDDIYLSRIPASTITASPTRSQESPVLQIERTPYSRSQKDQPSLPEARFLGSPLEPKKPIPSPHSSAGSIILGTFNWDTSKDDDAPGHVSMHDELQQGHDKDRRTNDVTTEPSAGKVAGRSERLSTPVLDHPPIPIEAGGERELCGENRNRGGFNQNKVTVGRSSRPKSTQDVESSVGIDADKLSEPTKPLGSESPVYSVLPSLPSITSPTSKKIAKSYITRRERKRQREESGVQFP</sequence>
<keyword evidence="5" id="KW-0539">Nucleus</keyword>
<feature type="compositionally biased region" description="Polar residues" evidence="6">
    <location>
        <begin position="465"/>
        <end position="474"/>
    </location>
</feature>
<evidence type="ECO:0000256" key="5">
    <source>
        <dbReference type="ARBA" id="ARBA00023242"/>
    </source>
</evidence>
<dbReference type="Gene3D" id="2.40.50.960">
    <property type="match status" value="1"/>
</dbReference>
<feature type="region of interest" description="Disordered" evidence="6">
    <location>
        <begin position="241"/>
        <end position="346"/>
    </location>
</feature>
<feature type="region of interest" description="Disordered" evidence="6">
    <location>
        <begin position="664"/>
        <end position="886"/>
    </location>
</feature>
<reference evidence="8" key="1">
    <citation type="submission" date="2016-03" db="EMBL/GenBank/DDBJ databases">
        <title>Updated assembly of Pseudogymnoascus destructans, the fungus causing white-nose syndrome of bats.</title>
        <authorList>
            <person name="Palmer J.M."/>
            <person name="Drees K.P."/>
            <person name="Foster J.T."/>
            <person name="Lindner D.L."/>
        </authorList>
    </citation>
    <scope>NUCLEOTIDE SEQUENCE [LARGE SCALE GENOMIC DNA]</scope>
    <source>
        <strain evidence="8">20631-21</strain>
    </source>
</reference>